<protein>
    <submittedName>
        <fullName evidence="3">Recombinase family protein</fullName>
    </submittedName>
</protein>
<dbReference type="PANTHER" id="PTHR30461:SF23">
    <property type="entry name" value="DNA RECOMBINASE-RELATED"/>
    <property type="match status" value="1"/>
</dbReference>
<evidence type="ECO:0000313" key="3">
    <source>
        <dbReference type="EMBL" id="MBS2549639.1"/>
    </source>
</evidence>
<reference evidence="3 4" key="1">
    <citation type="submission" date="2020-02" db="EMBL/GenBank/DDBJ databases">
        <title>Acidophilic actinobacteria isolated from forest soil.</title>
        <authorList>
            <person name="Golinska P."/>
        </authorList>
    </citation>
    <scope>NUCLEOTIDE SEQUENCE [LARGE SCALE GENOMIC DNA]</scope>
    <source>
        <strain evidence="3 4">NL8</strain>
    </source>
</reference>
<dbReference type="EMBL" id="JAAFYZ010000078">
    <property type="protein sequence ID" value="MBS2549639.1"/>
    <property type="molecule type" value="Genomic_DNA"/>
</dbReference>
<organism evidence="3 4">
    <name type="scientific">Catenulispora pinistramenti</name>
    <dbReference type="NCBI Taxonomy" id="2705254"/>
    <lineage>
        <taxon>Bacteria</taxon>
        <taxon>Bacillati</taxon>
        <taxon>Actinomycetota</taxon>
        <taxon>Actinomycetes</taxon>
        <taxon>Catenulisporales</taxon>
        <taxon>Catenulisporaceae</taxon>
        <taxon>Catenulispora</taxon>
    </lineage>
</organism>
<dbReference type="SUPFAM" id="SSF53041">
    <property type="entry name" value="Resolvase-like"/>
    <property type="match status" value="1"/>
</dbReference>
<dbReference type="InterPro" id="IPR050639">
    <property type="entry name" value="SSR_resolvase"/>
</dbReference>
<gene>
    <name evidence="3" type="ORF">KGQ19_22505</name>
</gene>
<dbReference type="RefSeq" id="WP_212011199.1">
    <property type="nucleotide sequence ID" value="NZ_JAAFYZ010000078.1"/>
</dbReference>
<accession>A0ABS5KUC2</accession>
<dbReference type="InterPro" id="IPR006119">
    <property type="entry name" value="Resolv_N"/>
</dbReference>
<dbReference type="PANTHER" id="PTHR30461">
    <property type="entry name" value="DNA-INVERTASE FROM LAMBDOID PROPHAGE"/>
    <property type="match status" value="1"/>
</dbReference>
<name>A0ABS5KUC2_9ACTN</name>
<dbReference type="SMART" id="SM00857">
    <property type="entry name" value="Resolvase"/>
    <property type="match status" value="1"/>
</dbReference>
<keyword evidence="4" id="KW-1185">Reference proteome</keyword>
<comment type="caution">
    <text evidence="3">The sequence shown here is derived from an EMBL/GenBank/DDBJ whole genome shotgun (WGS) entry which is preliminary data.</text>
</comment>
<dbReference type="Pfam" id="PF00239">
    <property type="entry name" value="Resolvase"/>
    <property type="match status" value="1"/>
</dbReference>
<feature type="region of interest" description="Disordered" evidence="1">
    <location>
        <begin position="256"/>
        <end position="277"/>
    </location>
</feature>
<dbReference type="PROSITE" id="PS51736">
    <property type="entry name" value="RECOMBINASES_3"/>
    <property type="match status" value="1"/>
</dbReference>
<dbReference type="Proteomes" id="UP000730482">
    <property type="component" value="Unassembled WGS sequence"/>
</dbReference>
<dbReference type="CDD" id="cd00338">
    <property type="entry name" value="Ser_Recombinase"/>
    <property type="match status" value="1"/>
</dbReference>
<dbReference type="InterPro" id="IPR038109">
    <property type="entry name" value="DNA_bind_recomb_sf"/>
</dbReference>
<dbReference type="Pfam" id="PF07508">
    <property type="entry name" value="Recombinase"/>
    <property type="match status" value="1"/>
</dbReference>
<evidence type="ECO:0000256" key="1">
    <source>
        <dbReference type="SAM" id="MobiDB-lite"/>
    </source>
</evidence>
<dbReference type="Gene3D" id="3.40.50.1390">
    <property type="entry name" value="Resolvase, N-terminal catalytic domain"/>
    <property type="match status" value="1"/>
</dbReference>
<evidence type="ECO:0000259" key="2">
    <source>
        <dbReference type="PROSITE" id="PS51736"/>
    </source>
</evidence>
<dbReference type="InterPro" id="IPR036162">
    <property type="entry name" value="Resolvase-like_N_sf"/>
</dbReference>
<feature type="domain" description="Resolvase/invertase-type recombinase catalytic" evidence="2">
    <location>
        <begin position="18"/>
        <end position="170"/>
    </location>
</feature>
<sequence length="277" mass="30382">MTEMPHTHPTTPATGRLRLVALLRVSTNGQVDAYGFDAQAKDVKRFAKNAGHRIVKTVRDEGITGKADEDDRQGLAEALAMIANGEADGLLAPNLDRLARQLTQQEAILSVVWAHGGRMFTADHGEHLPDDDDDPMRTFVRQVMGAAAQLERGLITKRLRNGRKAKAEKGGYAYGAPRYGTQANTKGELEENPEEAGRLDQMRTWHAAGMSFRAIATKANELGWTSKRGGQWHPTTVARALSDTAREKANEKAARARKAAKERATQQRAEKVIGRVL</sequence>
<dbReference type="Gene3D" id="3.90.1750.20">
    <property type="entry name" value="Putative Large Serine Recombinase, Chain B, Domain 2"/>
    <property type="match status" value="1"/>
</dbReference>
<evidence type="ECO:0000313" key="4">
    <source>
        <dbReference type="Proteomes" id="UP000730482"/>
    </source>
</evidence>
<proteinExistence type="predicted"/>
<dbReference type="InterPro" id="IPR011109">
    <property type="entry name" value="DNA_bind_recombinase_dom"/>
</dbReference>